<dbReference type="InterPro" id="IPR004046">
    <property type="entry name" value="GST_C"/>
</dbReference>
<evidence type="ECO:0000313" key="6">
    <source>
        <dbReference type="Proteomes" id="UP000188318"/>
    </source>
</evidence>
<comment type="catalytic activity">
    <reaction evidence="3">
        <text>RX + glutathione = an S-substituted glutathione + a halide anion + H(+)</text>
        <dbReference type="Rhea" id="RHEA:16437"/>
        <dbReference type="ChEBI" id="CHEBI:15378"/>
        <dbReference type="ChEBI" id="CHEBI:16042"/>
        <dbReference type="ChEBI" id="CHEBI:17792"/>
        <dbReference type="ChEBI" id="CHEBI:57925"/>
        <dbReference type="ChEBI" id="CHEBI:90779"/>
        <dbReference type="EC" id="2.5.1.18"/>
    </reaction>
</comment>
<evidence type="ECO:0000259" key="4">
    <source>
        <dbReference type="PROSITE" id="PS50405"/>
    </source>
</evidence>
<dbReference type="STRING" id="602072.A0A1R3R9U3"/>
<dbReference type="PANTHER" id="PTHR44051:SF20">
    <property type="entry name" value="GLUTATHIONE TRANSFERASE 1 (EUROFUNG)"/>
    <property type="match status" value="1"/>
</dbReference>
<evidence type="ECO:0000313" key="5">
    <source>
        <dbReference type="EMBL" id="OOF91243.1"/>
    </source>
</evidence>
<gene>
    <name evidence="5" type="ORF">ASPCADRAFT_400352</name>
</gene>
<dbReference type="OrthoDB" id="422574at2759"/>
<dbReference type="EMBL" id="KV907512">
    <property type="protein sequence ID" value="OOF91243.1"/>
    <property type="molecule type" value="Genomic_DNA"/>
</dbReference>
<dbReference type="PANTHER" id="PTHR44051">
    <property type="entry name" value="GLUTATHIONE S-TRANSFERASE-RELATED"/>
    <property type="match status" value="1"/>
</dbReference>
<protein>
    <recommendedName>
        <fullName evidence="1">glutathione transferase</fullName>
        <ecNumber evidence="1">2.5.1.18</ecNumber>
    </recommendedName>
</protein>
<accession>A0A1R3R9U3</accession>
<organism evidence="5 6">
    <name type="scientific">Aspergillus carbonarius (strain ITEM 5010)</name>
    <dbReference type="NCBI Taxonomy" id="602072"/>
    <lineage>
        <taxon>Eukaryota</taxon>
        <taxon>Fungi</taxon>
        <taxon>Dikarya</taxon>
        <taxon>Ascomycota</taxon>
        <taxon>Pezizomycotina</taxon>
        <taxon>Eurotiomycetes</taxon>
        <taxon>Eurotiomycetidae</taxon>
        <taxon>Eurotiales</taxon>
        <taxon>Aspergillaceae</taxon>
        <taxon>Aspergillus</taxon>
        <taxon>Aspergillus subgen. Circumdati</taxon>
    </lineage>
</organism>
<name>A0A1R3R9U3_ASPC5</name>
<dbReference type="PROSITE" id="PS50405">
    <property type="entry name" value="GST_CTER"/>
    <property type="match status" value="1"/>
</dbReference>
<dbReference type="AlphaFoldDB" id="A0A1R3R9U3"/>
<keyword evidence="2" id="KW-0808">Transferase</keyword>
<dbReference type="InterPro" id="IPR036282">
    <property type="entry name" value="Glutathione-S-Trfase_C_sf"/>
</dbReference>
<dbReference type="VEuPathDB" id="FungiDB:ASPCADRAFT_400352"/>
<proteinExistence type="predicted"/>
<dbReference type="Gene3D" id="1.20.1050.10">
    <property type="match status" value="1"/>
</dbReference>
<dbReference type="OMA" id="RAWHEHM"/>
<dbReference type="InterPro" id="IPR036249">
    <property type="entry name" value="Thioredoxin-like_sf"/>
</dbReference>
<dbReference type="Proteomes" id="UP000188318">
    <property type="component" value="Unassembled WGS sequence"/>
</dbReference>
<dbReference type="EC" id="2.5.1.18" evidence="1"/>
<feature type="domain" description="GST C-terminal" evidence="4">
    <location>
        <begin position="70"/>
        <end position="194"/>
    </location>
</feature>
<reference evidence="6" key="1">
    <citation type="journal article" date="2017" name="Genome Biol.">
        <title>Comparative genomics reveals high biological diversity and specific adaptations in the industrially and medically important fungal genus Aspergillus.</title>
        <authorList>
            <person name="de Vries R.P."/>
            <person name="Riley R."/>
            <person name="Wiebenga A."/>
            <person name="Aguilar-Osorio G."/>
            <person name="Amillis S."/>
            <person name="Uchima C.A."/>
            <person name="Anderluh G."/>
            <person name="Asadollahi M."/>
            <person name="Askin M."/>
            <person name="Barry K."/>
            <person name="Battaglia E."/>
            <person name="Bayram O."/>
            <person name="Benocci T."/>
            <person name="Braus-Stromeyer S.A."/>
            <person name="Caldana C."/>
            <person name="Canovas D."/>
            <person name="Cerqueira G.C."/>
            <person name="Chen F."/>
            <person name="Chen W."/>
            <person name="Choi C."/>
            <person name="Clum A."/>
            <person name="Dos Santos R.A."/>
            <person name="Damasio A.R."/>
            <person name="Diallinas G."/>
            <person name="Emri T."/>
            <person name="Fekete E."/>
            <person name="Flipphi M."/>
            <person name="Freyberg S."/>
            <person name="Gallo A."/>
            <person name="Gournas C."/>
            <person name="Habgood R."/>
            <person name="Hainaut M."/>
            <person name="Harispe M.L."/>
            <person name="Henrissat B."/>
            <person name="Hilden K.S."/>
            <person name="Hope R."/>
            <person name="Hossain A."/>
            <person name="Karabika E."/>
            <person name="Karaffa L."/>
            <person name="Karanyi Z."/>
            <person name="Krasevec N."/>
            <person name="Kuo A."/>
            <person name="Kusch H."/>
            <person name="LaButti K."/>
            <person name="Lagendijk E.L."/>
            <person name="Lapidus A."/>
            <person name="Levasseur A."/>
            <person name="Lindquist E."/>
            <person name="Lipzen A."/>
            <person name="Logrieco A.F."/>
            <person name="MacCabe A."/>
            <person name="Maekelae M.R."/>
            <person name="Malavazi I."/>
            <person name="Melin P."/>
            <person name="Meyer V."/>
            <person name="Mielnichuk N."/>
            <person name="Miskei M."/>
            <person name="Molnar A.P."/>
            <person name="Mule G."/>
            <person name="Ngan C.Y."/>
            <person name="Orejas M."/>
            <person name="Orosz E."/>
            <person name="Ouedraogo J.P."/>
            <person name="Overkamp K.M."/>
            <person name="Park H.-S."/>
            <person name="Perrone G."/>
            <person name="Piumi F."/>
            <person name="Punt P.J."/>
            <person name="Ram A.F."/>
            <person name="Ramon A."/>
            <person name="Rauscher S."/>
            <person name="Record E."/>
            <person name="Riano-Pachon D.M."/>
            <person name="Robert V."/>
            <person name="Roehrig J."/>
            <person name="Ruller R."/>
            <person name="Salamov A."/>
            <person name="Salih N.S."/>
            <person name="Samson R.A."/>
            <person name="Sandor E."/>
            <person name="Sanguinetti M."/>
            <person name="Schuetze T."/>
            <person name="Sepcic K."/>
            <person name="Shelest E."/>
            <person name="Sherlock G."/>
            <person name="Sophianopoulou V."/>
            <person name="Squina F.M."/>
            <person name="Sun H."/>
            <person name="Susca A."/>
            <person name="Todd R.B."/>
            <person name="Tsang A."/>
            <person name="Unkles S.E."/>
            <person name="van de Wiele N."/>
            <person name="van Rossen-Uffink D."/>
            <person name="Oliveira J.V."/>
            <person name="Vesth T.C."/>
            <person name="Visser J."/>
            <person name="Yu J.-H."/>
            <person name="Zhou M."/>
            <person name="Andersen M.R."/>
            <person name="Archer D.B."/>
            <person name="Baker S.E."/>
            <person name="Benoit I."/>
            <person name="Brakhage A.A."/>
            <person name="Braus G.H."/>
            <person name="Fischer R."/>
            <person name="Frisvad J.C."/>
            <person name="Goldman G.H."/>
            <person name="Houbraken J."/>
            <person name="Oakley B."/>
            <person name="Pocsi I."/>
            <person name="Scazzocchio C."/>
            <person name="Seiboth B."/>
            <person name="vanKuyk P.A."/>
            <person name="Wortman J."/>
            <person name="Dyer P.S."/>
            <person name="Grigoriev I.V."/>
        </authorList>
    </citation>
    <scope>NUCLEOTIDE SEQUENCE [LARGE SCALE GENOMIC DNA]</scope>
    <source>
        <strain evidence="6">ITEM 5010</strain>
    </source>
</reference>
<dbReference type="Gene3D" id="1.20.1050.130">
    <property type="match status" value="1"/>
</dbReference>
<dbReference type="GO" id="GO:0004364">
    <property type="term" value="F:glutathione transferase activity"/>
    <property type="evidence" value="ECO:0007669"/>
    <property type="project" value="UniProtKB-EC"/>
</dbReference>
<evidence type="ECO:0000256" key="1">
    <source>
        <dbReference type="ARBA" id="ARBA00012452"/>
    </source>
</evidence>
<dbReference type="SUPFAM" id="SSF47616">
    <property type="entry name" value="GST C-terminal domain-like"/>
    <property type="match status" value="1"/>
</dbReference>
<sequence>MTKPITVWLTPSDPNPWKVRSQLRNYPLTQLTPPHQVITIDDVKKPPFTNINPNGRVPVYDTNHHLTYPTLPEKHLLNQYLHFQMSGEDPYYGQCRWFNVLDPAKIPDAINRYVKEVHRVLGVLNTILEGRTWLVGEKCTFADLSFVLWNCQLHMILRMKEGYPKVRDWDGRMVGRESWRKAMVIREGLIRGQGLEVSGMPKGEGNIVEYEELIAPGEGKMC</sequence>
<dbReference type="Pfam" id="PF00043">
    <property type="entry name" value="GST_C"/>
    <property type="match status" value="1"/>
</dbReference>
<evidence type="ECO:0000256" key="3">
    <source>
        <dbReference type="ARBA" id="ARBA00047960"/>
    </source>
</evidence>
<keyword evidence="6" id="KW-1185">Reference proteome</keyword>
<evidence type="ECO:0000256" key="2">
    <source>
        <dbReference type="ARBA" id="ARBA00022679"/>
    </source>
</evidence>
<dbReference type="InterPro" id="IPR010987">
    <property type="entry name" value="Glutathione-S-Trfase_C-like"/>
</dbReference>
<dbReference type="SUPFAM" id="SSF52833">
    <property type="entry name" value="Thioredoxin-like"/>
    <property type="match status" value="1"/>
</dbReference>